<feature type="transmembrane region" description="Helical" evidence="6">
    <location>
        <begin position="426"/>
        <end position="447"/>
    </location>
</feature>
<evidence type="ECO:0000256" key="3">
    <source>
        <dbReference type="ARBA" id="ARBA00022692"/>
    </source>
</evidence>
<keyword evidence="5 6" id="KW-0472">Membrane</keyword>
<organism evidence="8 9">
    <name type="scientific">Lachnoclostridium phytofermentans (strain ATCC 700394 / DSM 18823 / ISDg)</name>
    <name type="common">Clostridium phytofermentans</name>
    <dbReference type="NCBI Taxonomy" id="357809"/>
    <lineage>
        <taxon>Bacteria</taxon>
        <taxon>Bacillati</taxon>
        <taxon>Bacillota</taxon>
        <taxon>Clostridia</taxon>
        <taxon>Lachnospirales</taxon>
        <taxon>Lachnospiraceae</taxon>
    </lineage>
</organism>
<feature type="transmembrane region" description="Helical" evidence="6">
    <location>
        <begin position="702"/>
        <end position="722"/>
    </location>
</feature>
<dbReference type="STRING" id="357809.Cphy_1444"/>
<dbReference type="EMBL" id="CP000885">
    <property type="protein sequence ID" value="ABX41818.1"/>
    <property type="molecule type" value="Genomic_DNA"/>
</dbReference>
<comment type="subcellular location">
    <subcellularLocation>
        <location evidence="1">Cell membrane</location>
        <topology evidence="1">Multi-pass membrane protein</topology>
    </subcellularLocation>
</comment>
<dbReference type="GO" id="GO:0005886">
    <property type="term" value="C:plasma membrane"/>
    <property type="evidence" value="ECO:0007669"/>
    <property type="project" value="UniProtKB-SubCell"/>
</dbReference>
<feature type="transmembrane region" description="Helical" evidence="6">
    <location>
        <begin position="311"/>
        <end position="333"/>
    </location>
</feature>
<feature type="transmembrane region" description="Helical" evidence="6">
    <location>
        <begin position="742"/>
        <end position="764"/>
    </location>
</feature>
<accession>A9KPR9</accession>
<reference evidence="9" key="1">
    <citation type="submission" date="2007-11" db="EMBL/GenBank/DDBJ databases">
        <title>Complete genome sequence of Clostridium phytofermentans ISDg.</title>
        <authorList>
            <person name="Leschine S.B."/>
            <person name="Warnick T.A."/>
            <person name="Blanchard J.L."/>
            <person name="Schnell D.J."/>
            <person name="Petit E.L."/>
            <person name="LaTouf W.G."/>
            <person name="Copeland A."/>
            <person name="Lucas S."/>
            <person name="Lapidus A."/>
            <person name="Barry K."/>
            <person name="Glavina del Rio T."/>
            <person name="Dalin E."/>
            <person name="Tice H."/>
            <person name="Pitluck S."/>
            <person name="Kiss H."/>
            <person name="Brettin T."/>
            <person name="Bruce D."/>
            <person name="Detter J.C."/>
            <person name="Han C."/>
            <person name="Kuske C."/>
            <person name="Schmutz J."/>
            <person name="Larimer F."/>
            <person name="Land M."/>
            <person name="Hauser L."/>
            <person name="Kyrpides N."/>
            <person name="Kim E.A."/>
            <person name="Richardson P."/>
        </authorList>
    </citation>
    <scope>NUCLEOTIDE SEQUENCE [LARGE SCALE GENOMIC DNA]</scope>
    <source>
        <strain evidence="9">ATCC 700394 / DSM 18823 / ISDg</strain>
    </source>
</reference>
<dbReference type="InterPro" id="IPR038766">
    <property type="entry name" value="Membrane_comp_ABC_pdt"/>
</dbReference>
<evidence type="ECO:0000259" key="7">
    <source>
        <dbReference type="Pfam" id="PF02687"/>
    </source>
</evidence>
<evidence type="ECO:0000256" key="1">
    <source>
        <dbReference type="ARBA" id="ARBA00004651"/>
    </source>
</evidence>
<evidence type="ECO:0000256" key="2">
    <source>
        <dbReference type="ARBA" id="ARBA00022475"/>
    </source>
</evidence>
<dbReference type="AlphaFoldDB" id="A9KPR9"/>
<gene>
    <name evidence="8" type="ordered locus">Cphy_1444</name>
</gene>
<keyword evidence="9" id="KW-1185">Reference proteome</keyword>
<feature type="transmembrane region" description="Helical" evidence="6">
    <location>
        <begin position="649"/>
        <end position="670"/>
    </location>
</feature>
<dbReference type="Pfam" id="PF02687">
    <property type="entry name" value="FtsX"/>
    <property type="match status" value="2"/>
</dbReference>
<feature type="transmembrane region" description="Helical" evidence="6">
    <location>
        <begin position="353"/>
        <end position="373"/>
    </location>
</feature>
<feature type="domain" description="ABC3 transporter permease C-terminal" evidence="7">
    <location>
        <begin position="654"/>
        <end position="770"/>
    </location>
</feature>
<dbReference type="InterPro" id="IPR003838">
    <property type="entry name" value="ABC3_permease_C"/>
</dbReference>
<evidence type="ECO:0000256" key="5">
    <source>
        <dbReference type="ARBA" id="ARBA00023136"/>
    </source>
</evidence>
<evidence type="ECO:0000256" key="4">
    <source>
        <dbReference type="ARBA" id="ARBA00022989"/>
    </source>
</evidence>
<dbReference type="eggNOG" id="COG0577">
    <property type="taxonomic scope" value="Bacteria"/>
</dbReference>
<keyword evidence="2" id="KW-1003">Cell membrane</keyword>
<sequence precursor="true">MIGRMLKKDLLRKRVITVTLFVFIMLAALLVAGAAGIITELFGSMDSLFEKSSVPHFMQMHAGEIDQPAIDSFVEERVDIVKNQQTVELLNINGANIILGNNENSEADSVMENAFVKQNVTFDFLQDTDNQILQMQDGEIVVPLYHKQQYNLHIGDTVRVTSGSFSMKFTIAAFVRDAQMNPSIITSKRFLVSDNDWNSLEEALGEIKYLIEFQLYDINRVGELESLYQSSGLPQKGTVVTYSLYRLMNSLADGIVAAVIILVGILLVAIAALCLRFTMLTAIEEDYREIGVMKAIGLNHKYIRKLYLTKYVAMAATAGICGYVLSRLISYVFTANITLYMGSAEKNIWSVMFPVAGAGLVIIAVAAFCRLVLRRFKHISAVEAIRTGSSRGGGRMRWGFKLHESKLPNVNVFLGVKEVLGHFQSYGLLCFVFVICSFLMIVPLNALNTIESPKFITYMGAGQCDIRIDLQQAGDMERRYNDMMGYIQNDNDIEKYSALITSTFQALSREGLYENIKVEIGDFTKFPLEYSSGSAPRLENDIALSVMNASEFQKSVGDTLTVLVNGEKRNLTVCGIYQDVTNGGKTAKAILPYDPDNILWYIANLDVKDGTDVPAKIKEYAAAFYPAKVTDMNDYMSQTLRGIVSQLELVVRFSLGLSIGIAVLITAMFIKMLTAKDSAPISIMRGLGFSLRHIRTQYITRVLFVLFIGILIGTLAAGTLGQRIVSVIIPGVTSLKFVINPLVAYILCPLLLAAAVTATIWISGISMKKMSDLRIVAE</sequence>
<dbReference type="KEGG" id="cpy:Cphy_1444"/>
<evidence type="ECO:0000313" key="8">
    <source>
        <dbReference type="EMBL" id="ABX41818.1"/>
    </source>
</evidence>
<keyword evidence="3 6" id="KW-0812">Transmembrane</keyword>
<dbReference type="OrthoDB" id="9766372at2"/>
<proteinExistence type="predicted"/>
<dbReference type="HOGENOM" id="CLU_011038_0_0_9"/>
<name>A9KPR9_LACP7</name>
<feature type="domain" description="ABC3 transporter permease C-terminal" evidence="7">
    <location>
        <begin position="262"/>
        <end position="371"/>
    </location>
</feature>
<dbReference type="RefSeq" id="WP_012199472.1">
    <property type="nucleotide sequence ID" value="NC_010001.1"/>
</dbReference>
<dbReference type="PANTHER" id="PTHR30287">
    <property type="entry name" value="MEMBRANE COMPONENT OF PREDICTED ABC SUPERFAMILY METABOLITE UPTAKE TRANSPORTER"/>
    <property type="match status" value="1"/>
</dbReference>
<evidence type="ECO:0000256" key="6">
    <source>
        <dbReference type="SAM" id="Phobius"/>
    </source>
</evidence>
<feature type="transmembrane region" description="Helical" evidence="6">
    <location>
        <begin position="255"/>
        <end position="275"/>
    </location>
</feature>
<dbReference type="PANTHER" id="PTHR30287:SF2">
    <property type="entry name" value="BLL1001 PROTEIN"/>
    <property type="match status" value="1"/>
</dbReference>
<dbReference type="Proteomes" id="UP000000370">
    <property type="component" value="Chromosome"/>
</dbReference>
<evidence type="ECO:0000313" key="9">
    <source>
        <dbReference type="Proteomes" id="UP000000370"/>
    </source>
</evidence>
<protein>
    <recommendedName>
        <fullName evidence="7">ABC3 transporter permease C-terminal domain-containing protein</fullName>
    </recommendedName>
</protein>
<keyword evidence="4 6" id="KW-1133">Transmembrane helix</keyword>